<name>Q2W1E3_PARM1</name>
<protein>
    <submittedName>
        <fullName evidence="2">Uncharacterized protein</fullName>
    </submittedName>
</protein>
<gene>
    <name evidence="2" type="ordered locus">amb3528</name>
</gene>
<reference evidence="2 3" key="1">
    <citation type="journal article" date="2005" name="DNA Res.">
        <title>Complete genome sequence of the facultative anaerobic magnetotactic bacterium Magnetospirillum sp. strain AMB-1.</title>
        <authorList>
            <person name="Matsunaga T."/>
            <person name="Okamura Y."/>
            <person name="Fukuda Y."/>
            <person name="Wahyudi A.T."/>
            <person name="Murase Y."/>
            <person name="Takeyama H."/>
        </authorList>
    </citation>
    <scope>NUCLEOTIDE SEQUENCE [LARGE SCALE GENOMIC DNA]</scope>
    <source>
        <strain evidence="3">ATCC 700264 / AMB-1</strain>
    </source>
</reference>
<dbReference type="STRING" id="342108.amb3528"/>
<organism evidence="2 3">
    <name type="scientific">Paramagnetospirillum magneticum (strain ATCC 700264 / AMB-1)</name>
    <name type="common">Magnetospirillum magneticum</name>
    <dbReference type="NCBI Taxonomy" id="342108"/>
    <lineage>
        <taxon>Bacteria</taxon>
        <taxon>Pseudomonadati</taxon>
        <taxon>Pseudomonadota</taxon>
        <taxon>Alphaproteobacteria</taxon>
        <taxon>Rhodospirillales</taxon>
        <taxon>Magnetospirillaceae</taxon>
        <taxon>Paramagnetospirillum</taxon>
    </lineage>
</organism>
<dbReference type="HOGENOM" id="CLU_2585518_0_0_5"/>
<sequence>MGRRHGAAPRLGNGAAQGRGRGVDHSAFLALFFGFFSASALGSAQGLMSAGRPTVSPARATNCGPLALIALSNSGALISQ</sequence>
<feature type="region of interest" description="Disordered" evidence="1">
    <location>
        <begin position="1"/>
        <end position="20"/>
    </location>
</feature>
<keyword evidence="3" id="KW-1185">Reference proteome</keyword>
<dbReference type="EMBL" id="AP007255">
    <property type="protein sequence ID" value="BAE52332.1"/>
    <property type="molecule type" value="Genomic_DNA"/>
</dbReference>
<evidence type="ECO:0000313" key="2">
    <source>
        <dbReference type="EMBL" id="BAE52332.1"/>
    </source>
</evidence>
<evidence type="ECO:0000256" key="1">
    <source>
        <dbReference type="SAM" id="MobiDB-lite"/>
    </source>
</evidence>
<proteinExistence type="predicted"/>
<evidence type="ECO:0000313" key="3">
    <source>
        <dbReference type="Proteomes" id="UP000007058"/>
    </source>
</evidence>
<dbReference type="KEGG" id="mag:amb3528"/>
<dbReference type="Proteomes" id="UP000007058">
    <property type="component" value="Chromosome"/>
</dbReference>
<dbReference type="AlphaFoldDB" id="Q2W1E3"/>
<accession>Q2W1E3</accession>